<evidence type="ECO:0000313" key="2">
    <source>
        <dbReference type="Proteomes" id="UP000699462"/>
    </source>
</evidence>
<organism evidence="1 2">
    <name type="scientific">Paragonimus westermani</name>
    <dbReference type="NCBI Taxonomy" id="34504"/>
    <lineage>
        <taxon>Eukaryota</taxon>
        <taxon>Metazoa</taxon>
        <taxon>Spiralia</taxon>
        <taxon>Lophotrochozoa</taxon>
        <taxon>Platyhelminthes</taxon>
        <taxon>Trematoda</taxon>
        <taxon>Digenea</taxon>
        <taxon>Plagiorchiida</taxon>
        <taxon>Troglotremata</taxon>
        <taxon>Troglotrematidae</taxon>
        <taxon>Paragonimus</taxon>
    </lineage>
</organism>
<name>A0A8T0D2V7_9TREM</name>
<evidence type="ECO:0000313" key="1">
    <source>
        <dbReference type="EMBL" id="KAF8562190.1"/>
    </source>
</evidence>
<sequence length="116" mass="13249">MSIFLSHLYFQPSLLIGALKHVIQWSQTDKAQVNTPNQQSQFINDLINLDDQTDNVSADQDRTSINTRGPKPLISCVQSPKLTIDENKRQQPESIKVWSTCEVAFNLYSFYCQLSD</sequence>
<accession>A0A8T0D2V7</accession>
<dbReference type="Proteomes" id="UP000699462">
    <property type="component" value="Unassembled WGS sequence"/>
</dbReference>
<proteinExistence type="predicted"/>
<protein>
    <submittedName>
        <fullName evidence="1">Uncharacterized protein</fullName>
    </submittedName>
</protein>
<reference evidence="1 2" key="1">
    <citation type="submission" date="2019-07" db="EMBL/GenBank/DDBJ databases">
        <title>Annotation for the trematode Paragonimus westermani.</title>
        <authorList>
            <person name="Choi Y.-J."/>
        </authorList>
    </citation>
    <scope>NUCLEOTIDE SEQUENCE [LARGE SCALE GENOMIC DNA]</scope>
    <source>
        <strain evidence="1">180907_Pwestermani</strain>
    </source>
</reference>
<dbReference type="AlphaFoldDB" id="A0A8T0D2V7"/>
<comment type="caution">
    <text evidence="1">The sequence shown here is derived from an EMBL/GenBank/DDBJ whole genome shotgun (WGS) entry which is preliminary data.</text>
</comment>
<dbReference type="EMBL" id="JTDF01021170">
    <property type="protein sequence ID" value="KAF8562190.1"/>
    <property type="molecule type" value="Genomic_DNA"/>
</dbReference>
<gene>
    <name evidence="1" type="ORF">P879_02311</name>
</gene>
<keyword evidence="2" id="KW-1185">Reference proteome</keyword>